<feature type="domain" description="C2H2-type" evidence="11">
    <location>
        <begin position="267"/>
        <end position="294"/>
    </location>
</feature>
<evidence type="ECO:0000259" key="11">
    <source>
        <dbReference type="PROSITE" id="PS50157"/>
    </source>
</evidence>
<dbReference type="FunFam" id="3.30.160.60:FF:000060">
    <property type="entry name" value="zinc finger protein 436"/>
    <property type="match status" value="1"/>
</dbReference>
<evidence type="ECO:0000256" key="2">
    <source>
        <dbReference type="ARBA" id="ARBA00022723"/>
    </source>
</evidence>
<evidence type="ECO:0000256" key="8">
    <source>
        <dbReference type="ARBA" id="ARBA00023163"/>
    </source>
</evidence>
<dbReference type="Pfam" id="PF00096">
    <property type="entry name" value="zf-C2H2"/>
    <property type="match status" value="4"/>
</dbReference>
<sequence length="350" mass="40097">MMGEWKTIQEKPPLVHPTEIRTSISSSSAVELNTTSALANYATEAEPALREQQCSLYLVVPPSSPAPSYVRMRTTVKHHVAGTVKHTIPDVKEENSVCPVRPEILPENISQRNSSEVDSHNEVEDDNAHLFCDVNIIENGNMDSAEEGGGCLEGSDSDESKCKEEIKNTPEKINKVCKNTFTRSGDLSKHMRIHTRELTKLEKEDTAINDYAGEFVCKLCSRSFSKEFYLKQHTVVHIEKEPTTYLSFFTKSGLERHERLHSGVKPFACDICSVCFYTKRELIRHKLFHLGNKRFSCDRCNKSYYERQHLVIHQRTHTGERPYVCNWCSKSFYECSKLKRHAQTHVRDKV</sequence>
<dbReference type="PANTHER" id="PTHR24381">
    <property type="entry name" value="ZINC FINGER PROTEIN"/>
    <property type="match status" value="1"/>
</dbReference>
<dbReference type="SMART" id="SM00355">
    <property type="entry name" value="ZnF_C2H2"/>
    <property type="match status" value="5"/>
</dbReference>
<dbReference type="InterPro" id="IPR036236">
    <property type="entry name" value="Znf_C2H2_sf"/>
</dbReference>
<reference evidence="12" key="1">
    <citation type="submission" date="2020-11" db="EMBL/GenBank/DDBJ databases">
        <authorList>
            <person name="Tran Van P."/>
        </authorList>
    </citation>
    <scope>NUCLEOTIDE SEQUENCE</scope>
</reference>
<accession>A0A7R8VCE6</accession>
<dbReference type="Gene3D" id="3.30.160.60">
    <property type="entry name" value="Classic Zinc Finger"/>
    <property type="match status" value="4"/>
</dbReference>
<dbReference type="GO" id="GO:0008270">
    <property type="term" value="F:zinc ion binding"/>
    <property type="evidence" value="ECO:0007669"/>
    <property type="project" value="UniProtKB-KW"/>
</dbReference>
<dbReference type="AlphaFoldDB" id="A0A7R8VCE6"/>
<dbReference type="EMBL" id="OA564522">
    <property type="protein sequence ID" value="CAD7194578.1"/>
    <property type="molecule type" value="Genomic_DNA"/>
</dbReference>
<name>A0A7R8VCE6_TIMDO</name>
<feature type="domain" description="C2H2-type" evidence="11">
    <location>
        <begin position="215"/>
        <end position="242"/>
    </location>
</feature>
<keyword evidence="5" id="KW-0862">Zinc</keyword>
<dbReference type="InterPro" id="IPR013087">
    <property type="entry name" value="Znf_C2H2_type"/>
</dbReference>
<keyword evidence="8" id="KW-0804">Transcription</keyword>
<dbReference type="FunFam" id="3.30.160.60:FF:000358">
    <property type="entry name" value="zinc finger protein 24"/>
    <property type="match status" value="1"/>
</dbReference>
<keyword evidence="9" id="KW-0539">Nucleus</keyword>
<protein>
    <recommendedName>
        <fullName evidence="11">C2H2-type domain-containing protein</fullName>
    </recommendedName>
</protein>
<dbReference type="GO" id="GO:0000981">
    <property type="term" value="F:DNA-binding transcription factor activity, RNA polymerase II-specific"/>
    <property type="evidence" value="ECO:0007669"/>
    <property type="project" value="TreeGrafter"/>
</dbReference>
<dbReference type="SUPFAM" id="SSF57667">
    <property type="entry name" value="beta-beta-alpha zinc fingers"/>
    <property type="match status" value="3"/>
</dbReference>
<evidence type="ECO:0000256" key="5">
    <source>
        <dbReference type="ARBA" id="ARBA00022833"/>
    </source>
</evidence>
<evidence type="ECO:0000313" key="12">
    <source>
        <dbReference type="EMBL" id="CAD7194578.1"/>
    </source>
</evidence>
<feature type="domain" description="C2H2-type" evidence="11">
    <location>
        <begin position="323"/>
        <end position="350"/>
    </location>
</feature>
<evidence type="ECO:0000256" key="4">
    <source>
        <dbReference type="ARBA" id="ARBA00022771"/>
    </source>
</evidence>
<comment type="subcellular location">
    <subcellularLocation>
        <location evidence="1">Nucleus</location>
    </subcellularLocation>
</comment>
<keyword evidence="4 10" id="KW-0863">Zinc-finger</keyword>
<proteinExistence type="predicted"/>
<organism evidence="12">
    <name type="scientific">Timema douglasi</name>
    <name type="common">Walking stick</name>
    <dbReference type="NCBI Taxonomy" id="61478"/>
    <lineage>
        <taxon>Eukaryota</taxon>
        <taxon>Metazoa</taxon>
        <taxon>Ecdysozoa</taxon>
        <taxon>Arthropoda</taxon>
        <taxon>Hexapoda</taxon>
        <taxon>Insecta</taxon>
        <taxon>Pterygota</taxon>
        <taxon>Neoptera</taxon>
        <taxon>Polyneoptera</taxon>
        <taxon>Phasmatodea</taxon>
        <taxon>Timematodea</taxon>
        <taxon>Timematoidea</taxon>
        <taxon>Timematidae</taxon>
        <taxon>Timema</taxon>
    </lineage>
</organism>
<evidence type="ECO:0000256" key="9">
    <source>
        <dbReference type="ARBA" id="ARBA00023242"/>
    </source>
</evidence>
<evidence type="ECO:0000256" key="3">
    <source>
        <dbReference type="ARBA" id="ARBA00022737"/>
    </source>
</evidence>
<dbReference type="GO" id="GO:0005634">
    <property type="term" value="C:nucleus"/>
    <property type="evidence" value="ECO:0007669"/>
    <property type="project" value="UniProtKB-SubCell"/>
</dbReference>
<dbReference type="GO" id="GO:0000977">
    <property type="term" value="F:RNA polymerase II transcription regulatory region sequence-specific DNA binding"/>
    <property type="evidence" value="ECO:0007669"/>
    <property type="project" value="TreeGrafter"/>
</dbReference>
<dbReference type="PROSITE" id="PS00028">
    <property type="entry name" value="ZINC_FINGER_C2H2_1"/>
    <property type="match status" value="4"/>
</dbReference>
<feature type="domain" description="C2H2-type" evidence="11">
    <location>
        <begin position="295"/>
        <end position="322"/>
    </location>
</feature>
<dbReference type="PANTHER" id="PTHR24381:SF390">
    <property type="entry name" value="ZINC FINGER PROTEIN 37 HOMOLOG"/>
    <property type="match status" value="1"/>
</dbReference>
<keyword evidence="3" id="KW-0677">Repeat</keyword>
<evidence type="ECO:0000256" key="10">
    <source>
        <dbReference type="PROSITE-ProRule" id="PRU00042"/>
    </source>
</evidence>
<evidence type="ECO:0000256" key="1">
    <source>
        <dbReference type="ARBA" id="ARBA00004123"/>
    </source>
</evidence>
<evidence type="ECO:0000256" key="7">
    <source>
        <dbReference type="ARBA" id="ARBA00023125"/>
    </source>
</evidence>
<keyword evidence="7" id="KW-0238">DNA-binding</keyword>
<dbReference type="PROSITE" id="PS50157">
    <property type="entry name" value="ZINC_FINGER_C2H2_2"/>
    <property type="match status" value="5"/>
</dbReference>
<evidence type="ECO:0000256" key="6">
    <source>
        <dbReference type="ARBA" id="ARBA00023015"/>
    </source>
</evidence>
<gene>
    <name evidence="12" type="ORF">TDIB3V08_LOCUS995</name>
</gene>
<keyword evidence="2" id="KW-0479">Metal-binding</keyword>
<feature type="domain" description="C2H2-type" evidence="11">
    <location>
        <begin position="160"/>
        <end position="199"/>
    </location>
</feature>
<keyword evidence="6" id="KW-0805">Transcription regulation</keyword>